<reference evidence="2" key="1">
    <citation type="submission" date="2020-08" db="EMBL/GenBank/DDBJ databases">
        <title>Genome public.</title>
        <authorList>
            <person name="Liu C."/>
            <person name="Sun Q."/>
        </authorList>
    </citation>
    <scope>NUCLEOTIDE SEQUENCE</scope>
    <source>
        <strain evidence="2">BX12</strain>
    </source>
</reference>
<keyword evidence="1" id="KW-0812">Transmembrane</keyword>
<dbReference type="Proteomes" id="UP000602647">
    <property type="component" value="Unassembled WGS sequence"/>
</dbReference>
<name>A0A923STE2_9FIRM</name>
<dbReference type="EMBL" id="JACRYT010000034">
    <property type="protein sequence ID" value="MBC6681344.1"/>
    <property type="molecule type" value="Genomic_DNA"/>
</dbReference>
<keyword evidence="1" id="KW-1133">Transmembrane helix</keyword>
<keyword evidence="1" id="KW-0472">Membrane</keyword>
<evidence type="ECO:0000313" key="3">
    <source>
        <dbReference type="Proteomes" id="UP000602647"/>
    </source>
</evidence>
<dbReference type="RefSeq" id="WP_187304440.1">
    <property type="nucleotide sequence ID" value="NZ_JACRYT010000034.1"/>
</dbReference>
<sequence>MRRLLPELILSLLFGILVLAAAHYQRGYWAVGAEVVLPIALLIILLRTEIEI</sequence>
<evidence type="ECO:0000256" key="1">
    <source>
        <dbReference type="SAM" id="Phobius"/>
    </source>
</evidence>
<accession>A0A923STE2</accession>
<protein>
    <submittedName>
        <fullName evidence="2">Uncharacterized protein</fullName>
    </submittedName>
</protein>
<proteinExistence type="predicted"/>
<evidence type="ECO:0000313" key="2">
    <source>
        <dbReference type="EMBL" id="MBC6681344.1"/>
    </source>
</evidence>
<organism evidence="2 3">
    <name type="scientific">Zhenpiania hominis</name>
    <dbReference type="NCBI Taxonomy" id="2763644"/>
    <lineage>
        <taxon>Bacteria</taxon>
        <taxon>Bacillati</taxon>
        <taxon>Bacillota</taxon>
        <taxon>Clostridia</taxon>
        <taxon>Peptostreptococcales</taxon>
        <taxon>Anaerovoracaceae</taxon>
        <taxon>Zhenpiania</taxon>
    </lineage>
</organism>
<dbReference type="AlphaFoldDB" id="A0A923STE2"/>
<feature type="transmembrane region" description="Helical" evidence="1">
    <location>
        <begin position="30"/>
        <end position="46"/>
    </location>
</feature>
<comment type="caution">
    <text evidence="2">The sequence shown here is derived from an EMBL/GenBank/DDBJ whole genome shotgun (WGS) entry which is preliminary data.</text>
</comment>
<gene>
    <name evidence="2" type="ORF">H9L42_16155</name>
</gene>
<keyword evidence="3" id="KW-1185">Reference proteome</keyword>